<name>A0A1X2G303_9FUNG</name>
<accession>A0A1X2G303</accession>
<dbReference type="AlphaFoldDB" id="A0A1X2G303"/>
<gene>
    <name evidence="1" type="ORF">DM01DRAFT_326164</name>
</gene>
<evidence type="ECO:0000313" key="2">
    <source>
        <dbReference type="Proteomes" id="UP000242146"/>
    </source>
</evidence>
<proteinExistence type="predicted"/>
<organism evidence="1 2">
    <name type="scientific">Hesseltinella vesiculosa</name>
    <dbReference type="NCBI Taxonomy" id="101127"/>
    <lineage>
        <taxon>Eukaryota</taxon>
        <taxon>Fungi</taxon>
        <taxon>Fungi incertae sedis</taxon>
        <taxon>Mucoromycota</taxon>
        <taxon>Mucoromycotina</taxon>
        <taxon>Mucoromycetes</taxon>
        <taxon>Mucorales</taxon>
        <taxon>Cunninghamellaceae</taxon>
        <taxon>Hesseltinella</taxon>
    </lineage>
</organism>
<keyword evidence="2" id="KW-1185">Reference proteome</keyword>
<dbReference type="Proteomes" id="UP000242146">
    <property type="component" value="Unassembled WGS sequence"/>
</dbReference>
<protein>
    <submittedName>
        <fullName evidence="1">Uncharacterized protein</fullName>
    </submittedName>
</protein>
<sequence length="271" mass="30364">MSIHQLCLCLPLDAIMSDISENDYCSRYLNPALQPLFDDDVKNTQIRWSATVTANKRSSSLANRTPDCIITTLTNNNFSSSLGYGEAIALQAPLVNRLINLNTKDPKIRKIAMALSGGLPASRSLDPKNILNTGMTISQSKHPPLWLINRHQRLTSNIDPNSYVQGSTKETRLAIQSKTKNDIHPTTIPFLWQAAVDTLQTPNILATEHLESIFARRKTDETSKITLGSIMYWVWKAHWAHVFEQTPLEPEIWLPLLISMPAIPKTTVPIT</sequence>
<evidence type="ECO:0000313" key="1">
    <source>
        <dbReference type="EMBL" id="ORX43325.1"/>
    </source>
</evidence>
<comment type="caution">
    <text evidence="1">The sequence shown here is derived from an EMBL/GenBank/DDBJ whole genome shotgun (WGS) entry which is preliminary data.</text>
</comment>
<dbReference type="OrthoDB" id="2448606at2759"/>
<dbReference type="EMBL" id="MCGT01000056">
    <property type="protein sequence ID" value="ORX43325.1"/>
    <property type="molecule type" value="Genomic_DNA"/>
</dbReference>
<reference evidence="1 2" key="1">
    <citation type="submission" date="2016-07" db="EMBL/GenBank/DDBJ databases">
        <title>Pervasive Adenine N6-methylation of Active Genes in Fungi.</title>
        <authorList>
            <consortium name="DOE Joint Genome Institute"/>
            <person name="Mondo S.J."/>
            <person name="Dannebaum R.O."/>
            <person name="Kuo R.C."/>
            <person name="Labutti K."/>
            <person name="Haridas S."/>
            <person name="Kuo A."/>
            <person name="Salamov A."/>
            <person name="Ahrendt S.R."/>
            <person name="Lipzen A."/>
            <person name="Sullivan W."/>
            <person name="Andreopoulos W.B."/>
            <person name="Clum A."/>
            <person name="Lindquist E."/>
            <person name="Daum C."/>
            <person name="Ramamoorthy G.K."/>
            <person name="Gryganskyi A."/>
            <person name="Culley D."/>
            <person name="Magnuson J.K."/>
            <person name="James T.Y."/>
            <person name="O'Malley M.A."/>
            <person name="Stajich J.E."/>
            <person name="Spatafora J.W."/>
            <person name="Visel A."/>
            <person name="Grigoriev I.V."/>
        </authorList>
    </citation>
    <scope>NUCLEOTIDE SEQUENCE [LARGE SCALE GENOMIC DNA]</scope>
    <source>
        <strain evidence="1 2">NRRL 3301</strain>
    </source>
</reference>